<organism evidence="2 3">
    <name type="scientific">Rhodovulum steppense</name>
    <dbReference type="NCBI Taxonomy" id="540251"/>
    <lineage>
        <taxon>Bacteria</taxon>
        <taxon>Pseudomonadati</taxon>
        <taxon>Pseudomonadota</taxon>
        <taxon>Alphaproteobacteria</taxon>
        <taxon>Rhodobacterales</taxon>
        <taxon>Paracoccaceae</taxon>
        <taxon>Rhodovulum</taxon>
    </lineage>
</organism>
<proteinExistence type="predicted"/>
<sequence>MSNLFWLTEEQMARLWPFFPRSHGKPWVDDPRVLNGITFINRNGLRRCDAPREYGPAKTPYNRWKRWGDMGGFARMMEGLVQFYTEARSARGWTIQPSRR</sequence>
<dbReference type="AlphaFoldDB" id="A0A4R1Z1U8"/>
<name>A0A4R1Z1U8_9RHOB</name>
<dbReference type="Pfam" id="PF13340">
    <property type="entry name" value="DUF4096"/>
    <property type="match status" value="1"/>
</dbReference>
<evidence type="ECO:0000313" key="2">
    <source>
        <dbReference type="EMBL" id="TCM87602.1"/>
    </source>
</evidence>
<dbReference type="InterPro" id="IPR052909">
    <property type="entry name" value="Transposase_6_like"/>
</dbReference>
<reference evidence="2 3" key="1">
    <citation type="submission" date="2019-03" db="EMBL/GenBank/DDBJ databases">
        <title>Genomic Encyclopedia of Type Strains, Phase IV (KMG-IV): sequencing the most valuable type-strain genomes for metagenomic binning, comparative biology and taxonomic classification.</title>
        <authorList>
            <person name="Goeker M."/>
        </authorList>
    </citation>
    <scope>NUCLEOTIDE SEQUENCE [LARGE SCALE GENOMIC DNA]</scope>
    <source>
        <strain evidence="2 3">DSM 21153</strain>
    </source>
</reference>
<dbReference type="InterPro" id="IPR025161">
    <property type="entry name" value="IS402-like_dom"/>
</dbReference>
<protein>
    <submittedName>
        <fullName evidence="2">Transposase</fullName>
    </submittedName>
</protein>
<comment type="caution">
    <text evidence="2">The sequence shown here is derived from an EMBL/GenBank/DDBJ whole genome shotgun (WGS) entry which is preliminary data.</text>
</comment>
<keyword evidence="3" id="KW-1185">Reference proteome</keyword>
<dbReference type="EMBL" id="SLVM01000002">
    <property type="protein sequence ID" value="TCM87602.1"/>
    <property type="molecule type" value="Genomic_DNA"/>
</dbReference>
<dbReference type="PANTHER" id="PTHR46637:SF1">
    <property type="entry name" value="BLL5188 PROTEIN"/>
    <property type="match status" value="1"/>
</dbReference>
<evidence type="ECO:0000313" key="3">
    <source>
        <dbReference type="Proteomes" id="UP000295277"/>
    </source>
</evidence>
<dbReference type="Proteomes" id="UP000295277">
    <property type="component" value="Unassembled WGS sequence"/>
</dbReference>
<dbReference type="PANTHER" id="PTHR46637">
    <property type="entry name" value="TIS1421-TRANSPOSASE PROTEIN A"/>
    <property type="match status" value="1"/>
</dbReference>
<gene>
    <name evidence="2" type="ORF">EV216_102157</name>
</gene>
<accession>A0A4R1Z1U8</accession>
<feature type="domain" description="Insertion element IS402-like" evidence="1">
    <location>
        <begin position="7"/>
        <end position="77"/>
    </location>
</feature>
<evidence type="ECO:0000259" key="1">
    <source>
        <dbReference type="Pfam" id="PF13340"/>
    </source>
</evidence>